<accession>B4MPT5</accession>
<dbReference type="InterPro" id="IPR055099">
    <property type="entry name" value="Ig_NUP210_7th"/>
</dbReference>
<dbReference type="PANTHER" id="PTHR23019:SF0">
    <property type="entry name" value="NUCLEAR PORE MEMBRANE GLYCOPROTEIN 210"/>
    <property type="match status" value="1"/>
</dbReference>
<dbReference type="InterPro" id="IPR055098">
    <property type="entry name" value="Ig_NUP210_3rd"/>
</dbReference>
<keyword evidence="3 9" id="KW-0812">Transmembrane</keyword>
<dbReference type="InParanoid" id="B4MPT5"/>
<evidence type="ECO:0000259" key="11">
    <source>
        <dbReference type="Pfam" id="PF22962"/>
    </source>
</evidence>
<evidence type="ECO:0000256" key="8">
    <source>
        <dbReference type="ARBA" id="ARBA00023242"/>
    </source>
</evidence>
<dbReference type="InterPro" id="IPR057586">
    <property type="entry name" value="Ig_NUP210_16th"/>
</dbReference>
<evidence type="ECO:0000259" key="16">
    <source>
        <dbReference type="Pfam" id="PF24935"/>
    </source>
</evidence>
<evidence type="ECO:0000313" key="20">
    <source>
        <dbReference type="EMBL" id="EDW74124.1"/>
    </source>
</evidence>
<dbReference type="Pfam" id="PF26181">
    <property type="entry name" value="Ig_NUP210_13th"/>
    <property type="match status" value="1"/>
</dbReference>
<evidence type="ECO:0000256" key="2">
    <source>
        <dbReference type="ARBA" id="ARBA00007313"/>
    </source>
</evidence>
<dbReference type="InterPro" id="IPR055097">
    <property type="entry name" value="Ig_NUP210_2nd"/>
</dbReference>
<keyword evidence="5 9" id="KW-1133">Transmembrane helix</keyword>
<feature type="domain" description="NUP210 Ig-like" evidence="15">
    <location>
        <begin position="890"/>
        <end position="958"/>
    </location>
</feature>
<feature type="domain" description="NUP210 Ig-like" evidence="19">
    <location>
        <begin position="1162"/>
        <end position="1255"/>
    </location>
</feature>
<proteinExistence type="inferred from homology"/>
<dbReference type="InterPro" id="IPR056899">
    <property type="entry name" value="Ig_NUP210_9th"/>
</dbReference>
<evidence type="ECO:0000256" key="9">
    <source>
        <dbReference type="SAM" id="Phobius"/>
    </source>
</evidence>
<evidence type="ECO:0000259" key="14">
    <source>
        <dbReference type="Pfam" id="PF22969"/>
    </source>
</evidence>
<dbReference type="SUPFAM" id="SSF49373">
    <property type="entry name" value="Invasin/intimin cell-adhesion fragments"/>
    <property type="match status" value="1"/>
</dbReference>
<feature type="domain" description="NUP210 Ig-like" evidence="16">
    <location>
        <begin position="522"/>
        <end position="602"/>
    </location>
</feature>
<dbReference type="InterPro" id="IPR056898">
    <property type="entry name" value="Ig_NUP210_6th"/>
</dbReference>
<keyword evidence="4 10" id="KW-0732">Signal</keyword>
<dbReference type="eggNOG" id="KOG1833">
    <property type="taxonomic scope" value="Eukaryota"/>
</dbReference>
<gene>
    <name evidence="20" type="primary">Dwil\GK21543</name>
    <name evidence="20" type="ORF">Dwil_GK21543</name>
</gene>
<evidence type="ECO:0000259" key="18">
    <source>
        <dbReference type="Pfam" id="PF25354"/>
    </source>
</evidence>
<keyword evidence="6 9" id="KW-0472">Membrane</keyword>
<feature type="domain" description="NUP210 fourth Ig-like" evidence="17">
    <location>
        <begin position="340"/>
        <end position="411"/>
    </location>
</feature>
<dbReference type="EMBL" id="CH963849">
    <property type="protein sequence ID" value="EDW74124.1"/>
    <property type="molecule type" value="Genomic_DNA"/>
</dbReference>
<dbReference type="GO" id="GO:0031965">
    <property type="term" value="C:nuclear membrane"/>
    <property type="evidence" value="ECO:0007669"/>
    <property type="project" value="UniProtKB-SubCell"/>
</dbReference>
<organism evidence="21">
    <name type="scientific">Drosophila willistoni</name>
    <name type="common">Fruit fly</name>
    <dbReference type="NCBI Taxonomy" id="7260"/>
    <lineage>
        <taxon>Eukaryota</taxon>
        <taxon>Metazoa</taxon>
        <taxon>Ecdysozoa</taxon>
        <taxon>Arthropoda</taxon>
        <taxon>Hexapoda</taxon>
        <taxon>Insecta</taxon>
        <taxon>Pterygota</taxon>
        <taxon>Neoptera</taxon>
        <taxon>Endopterygota</taxon>
        <taxon>Diptera</taxon>
        <taxon>Brachycera</taxon>
        <taxon>Muscomorpha</taxon>
        <taxon>Ephydroidea</taxon>
        <taxon>Drosophilidae</taxon>
        <taxon>Drosophila</taxon>
        <taxon>Sophophora</taxon>
    </lineage>
</organism>
<feature type="chain" id="PRO_5002814944" evidence="10">
    <location>
        <begin position="23"/>
        <end position="1885"/>
    </location>
</feature>
<dbReference type="Pfam" id="PF24991">
    <property type="entry name" value="Ig_NUP210_4th"/>
    <property type="match status" value="1"/>
</dbReference>
<dbReference type="OrthoDB" id="361283at2759"/>
<dbReference type="Proteomes" id="UP000007798">
    <property type="component" value="Unassembled WGS sequence"/>
</dbReference>
<feature type="domain" description="NUP210 Ig-like" evidence="12">
    <location>
        <begin position="235"/>
        <end position="329"/>
    </location>
</feature>
<dbReference type="Pfam" id="PF26182">
    <property type="entry name" value="Ig_NUP210_5th"/>
    <property type="match status" value="1"/>
</dbReference>
<dbReference type="KEGG" id="dwi:6640258"/>
<dbReference type="PhylomeDB" id="B4MPT5"/>
<feature type="transmembrane region" description="Helical" evidence="9">
    <location>
        <begin position="1777"/>
        <end position="1801"/>
    </location>
</feature>
<evidence type="ECO:0000256" key="5">
    <source>
        <dbReference type="ARBA" id="ARBA00022989"/>
    </source>
</evidence>
<comment type="similarity">
    <text evidence="2">Belongs to the NUP210 family.</text>
</comment>
<dbReference type="InterPro" id="IPR008964">
    <property type="entry name" value="Invasin/intimin_cell_adhesion"/>
</dbReference>
<feature type="domain" description="NUP210 Ig-like" evidence="14">
    <location>
        <begin position="121"/>
        <end position="226"/>
    </location>
</feature>
<evidence type="ECO:0000313" key="21">
    <source>
        <dbReference type="Proteomes" id="UP000007798"/>
    </source>
</evidence>
<protein>
    <submittedName>
        <fullName evidence="20">GK21543</fullName>
    </submittedName>
</protein>
<dbReference type="GO" id="GO:0044615">
    <property type="term" value="C:nuclear pore nuclear basket"/>
    <property type="evidence" value="ECO:0007669"/>
    <property type="project" value="EnsemblMetazoa"/>
</dbReference>
<feature type="signal peptide" evidence="10">
    <location>
        <begin position="1"/>
        <end position="22"/>
    </location>
</feature>
<dbReference type="InterPro" id="IPR045197">
    <property type="entry name" value="NUP210-like"/>
</dbReference>
<keyword evidence="8" id="KW-0539">Nucleus</keyword>
<evidence type="ECO:0000259" key="13">
    <source>
        <dbReference type="Pfam" id="PF22967"/>
    </source>
</evidence>
<keyword evidence="7" id="KW-0325">Glycoprotein</keyword>
<sequence>MGFHRVIYLFFLIFLTNEIIRAAKLNHPRVLLPIFHDKSVNFTLEVDESNCYKWTSSRQDYISVTPIYQDFSECSNQAIVTVQTHERRRNTAIVFAEDIHSGSTLRCDVIVDAIARLNVRTATRRLYLEEAPAVFELHAFDAEENEFFTLEGIEFNWEVSESSSNIPAAMRFLTFSDSPYHTVPPALEKFEANGVKGYMILLEGINTGTSKVTISMPQPEYRNVPHIEVYISVLANIIIEPSEVTIMAGDSINLRILQLKMDKLHEIKDSKQYYLEVEDSNVAYLNGATVFGSHLGRTQVFLRDRNVPDQDKDKDSLKGPSALITVAEPLKLGINLMPHNNWITVVGERHEIALDLYSSHGQKITLGSRYTIDSELDKNLFTVLKQTRNGSRIYGEAKQEGISQVYGSYKDLSVQAEMHIFADLKLEPVQVILPFDPNSMKPQKIQFHAVGGDYNYAWFSGNPQVLKIDNQGLATTEIRGRLDERGQSHTTVKVTLAKNQNVARTAHVYFLPPQRLVIKEYNFETAVGDFVWVHIALYTSVKDLDVPYTKCDNLNFQVDLSHPLLLESNDGDNVPELAADACHVLRLKANAVGTTQLRVSYIYQGKLLQDSVDIHVYEPLVVLNPVENELVLPVGSSRHVIYANGPQRIFTLEAELTKSINFNSKVIQVSEIEFDTQNEITAFNILCRELGETEFTYRVFNSLSTSNFAAFKAHVTTKVHCVRPRFLKLYARQQLRKSCPLDLASHSASHSLLYLNEQQKNQFEIEIEVQDVKNRKLMNVSSLWLEWEFAAGEERYHVDNIPHRQVAEEEHYQGISLPARDILILTMNEVANNFRIKGTVSRYNDKKLAQQDIYAERPPFGVKNAKTGAVSTPLIENEIRFHTVNNTLLPQHVSIYMSPSHVHRLPIAQGSGFLQLDLSEAGIVQVQHDEKSQQLLLTPLRLGHARLELTDRCLMNDPSYLSISVVGIGAISALAMDRVERTNTIEAIVKLFDTNDNLLEINYNQLAAYELSQLIVDPNILSVRLDDQLSQKNLGPGVLRYLITGNNIGETKIIFQAGVGDHQVSSEGVNVQVFAPLRLYPRNSTLVVGSSIQIYYQGGPLPNTNIVYQVDKQNVATMSSAIVTAHRLGATKITGNCILRNPITNQDEIVSQDTVDVHVVALKAVQIRTPLVRIRSGAVMPATLWGLPDLSPMVLGTLQNMQITWTVSQPELVEIFNVFTEAGIEYQNSDLISVRIRALNPGKVTISASVRLADGTKLPTASVELIVIKTLELVAPKHTKMDSILAAPRSTLQLKCNMDDAVYKLDGQSSGIVSVTPDGIVHTKDSLGRDLIIAKTVDQTLLIGIEVKNVQYILVTLLPNIKLKKLEHKLPRGMNVAFKVSLHDNLGNEFSHYIEDVNGLRYDLATKDVVDAQIGNNLTIALNLQRETNNMIAISLKDTTGVKYAEDYIKLSVSESQHIYPTKTIFSVGDIICFDSPLTLSSIWSSSNEQIVTINKNTGIARVLSHRHKPGEKIVITSGDESHPGAYIKFDAEVRESDAIVFLKSLDIFSGMDYHAQLVLRNHIQTDKHTNLISHNISKCLNQLDNPIPVDAFTCRLTAKDPLAKQILKLYKVRAGFDSQTSRYVCKLELLASFNELLAIVKTNDVYLELEALMPNGILDKMSLKLVPGIKVKPETVQVSDMKPQELHISGLDKALTKLQVKPSDTKYFDVEFIEHGHGLSKYRLNFLGDFPLDEQFFVLVESIETEQSIEIPIVGHTMLAQKCSGRSMGATFFYRLLENIGFILTTAIIVIISIWVYIFFLQAQDVTQVNSEAFKKNTSKLNHSHGDSFNNSGTKVYNALFSESPNRGRKPKPLNLSDSEENFVYGNPQLGSPFRSPVYRRTNN</sequence>
<dbReference type="Pfam" id="PF24902">
    <property type="entry name" value="Ig_NUP210_9th"/>
    <property type="match status" value="1"/>
</dbReference>
<feature type="domain" description="NUP210 Ig-like" evidence="13">
    <location>
        <begin position="23"/>
        <end position="112"/>
    </location>
</feature>
<evidence type="ECO:0000256" key="10">
    <source>
        <dbReference type="SAM" id="SignalP"/>
    </source>
</evidence>
<evidence type="ECO:0000256" key="1">
    <source>
        <dbReference type="ARBA" id="ARBA00004590"/>
    </source>
</evidence>
<evidence type="ECO:0000256" key="4">
    <source>
        <dbReference type="ARBA" id="ARBA00022729"/>
    </source>
</evidence>
<keyword evidence="21" id="KW-1185">Reference proteome</keyword>
<evidence type="ECO:0000256" key="7">
    <source>
        <dbReference type="ARBA" id="ARBA00023180"/>
    </source>
</evidence>
<evidence type="ECO:0000256" key="6">
    <source>
        <dbReference type="ARBA" id="ARBA00023136"/>
    </source>
</evidence>
<dbReference type="STRING" id="7260.B4MPT5"/>
<dbReference type="Pfam" id="PF22962">
    <property type="entry name" value="Ig_NUP210_7th"/>
    <property type="match status" value="1"/>
</dbReference>
<evidence type="ECO:0000259" key="19">
    <source>
        <dbReference type="Pfam" id="PF26181"/>
    </source>
</evidence>
<reference evidence="20 21" key="1">
    <citation type="journal article" date="2007" name="Nature">
        <title>Evolution of genes and genomes on the Drosophila phylogeny.</title>
        <authorList>
            <consortium name="Drosophila 12 Genomes Consortium"/>
            <person name="Clark A.G."/>
            <person name="Eisen M.B."/>
            <person name="Smith D.R."/>
            <person name="Bergman C.M."/>
            <person name="Oliver B."/>
            <person name="Markow T.A."/>
            <person name="Kaufman T.C."/>
            <person name="Kellis M."/>
            <person name="Gelbart W."/>
            <person name="Iyer V.N."/>
            <person name="Pollard D.A."/>
            <person name="Sackton T.B."/>
            <person name="Larracuente A.M."/>
            <person name="Singh N.D."/>
            <person name="Abad J.P."/>
            <person name="Abt D.N."/>
            <person name="Adryan B."/>
            <person name="Aguade M."/>
            <person name="Akashi H."/>
            <person name="Anderson W.W."/>
            <person name="Aquadro C.F."/>
            <person name="Ardell D.H."/>
            <person name="Arguello R."/>
            <person name="Artieri C.G."/>
            <person name="Barbash D.A."/>
            <person name="Barker D."/>
            <person name="Barsanti P."/>
            <person name="Batterham P."/>
            <person name="Batzoglou S."/>
            <person name="Begun D."/>
            <person name="Bhutkar A."/>
            <person name="Blanco E."/>
            <person name="Bosak S.A."/>
            <person name="Bradley R.K."/>
            <person name="Brand A.D."/>
            <person name="Brent M.R."/>
            <person name="Brooks A.N."/>
            <person name="Brown R.H."/>
            <person name="Butlin R.K."/>
            <person name="Caggese C."/>
            <person name="Calvi B.R."/>
            <person name="Bernardo de Carvalho A."/>
            <person name="Caspi A."/>
            <person name="Castrezana S."/>
            <person name="Celniker S.E."/>
            <person name="Chang J.L."/>
            <person name="Chapple C."/>
            <person name="Chatterji S."/>
            <person name="Chinwalla A."/>
            <person name="Civetta A."/>
            <person name="Clifton S.W."/>
            <person name="Comeron J.M."/>
            <person name="Costello J.C."/>
            <person name="Coyne J.A."/>
            <person name="Daub J."/>
            <person name="David R.G."/>
            <person name="Delcher A.L."/>
            <person name="Delehaunty K."/>
            <person name="Do C.B."/>
            <person name="Ebling H."/>
            <person name="Edwards K."/>
            <person name="Eickbush T."/>
            <person name="Evans J.D."/>
            <person name="Filipski A."/>
            <person name="Findeiss S."/>
            <person name="Freyhult E."/>
            <person name="Fulton L."/>
            <person name="Fulton R."/>
            <person name="Garcia A.C."/>
            <person name="Gardiner A."/>
            <person name="Garfield D.A."/>
            <person name="Garvin B.E."/>
            <person name="Gibson G."/>
            <person name="Gilbert D."/>
            <person name="Gnerre S."/>
            <person name="Godfrey J."/>
            <person name="Good R."/>
            <person name="Gotea V."/>
            <person name="Gravely B."/>
            <person name="Greenberg A.J."/>
            <person name="Griffiths-Jones S."/>
            <person name="Gross S."/>
            <person name="Guigo R."/>
            <person name="Gustafson E.A."/>
            <person name="Haerty W."/>
            <person name="Hahn M.W."/>
            <person name="Halligan D.L."/>
            <person name="Halpern A.L."/>
            <person name="Halter G.M."/>
            <person name="Han M.V."/>
            <person name="Heger A."/>
            <person name="Hillier L."/>
            <person name="Hinrichs A.S."/>
            <person name="Holmes I."/>
            <person name="Hoskins R.A."/>
            <person name="Hubisz M.J."/>
            <person name="Hultmark D."/>
            <person name="Huntley M.A."/>
            <person name="Jaffe D.B."/>
            <person name="Jagadeeshan S."/>
            <person name="Jeck W.R."/>
            <person name="Johnson J."/>
            <person name="Jones C.D."/>
            <person name="Jordan W.C."/>
            <person name="Karpen G.H."/>
            <person name="Kataoka E."/>
            <person name="Keightley P.D."/>
            <person name="Kheradpour P."/>
            <person name="Kirkness E.F."/>
            <person name="Koerich L.B."/>
            <person name="Kristiansen K."/>
            <person name="Kudrna D."/>
            <person name="Kulathinal R.J."/>
            <person name="Kumar S."/>
            <person name="Kwok R."/>
            <person name="Lander E."/>
            <person name="Langley C.H."/>
            <person name="Lapoint R."/>
            <person name="Lazzaro B.P."/>
            <person name="Lee S.J."/>
            <person name="Levesque L."/>
            <person name="Li R."/>
            <person name="Lin C.F."/>
            <person name="Lin M.F."/>
            <person name="Lindblad-Toh K."/>
            <person name="Llopart A."/>
            <person name="Long M."/>
            <person name="Low L."/>
            <person name="Lozovsky E."/>
            <person name="Lu J."/>
            <person name="Luo M."/>
            <person name="Machado C.A."/>
            <person name="Makalowski W."/>
            <person name="Marzo M."/>
            <person name="Matsuda M."/>
            <person name="Matzkin L."/>
            <person name="McAllister B."/>
            <person name="McBride C.S."/>
            <person name="McKernan B."/>
            <person name="McKernan K."/>
            <person name="Mendez-Lago M."/>
            <person name="Minx P."/>
            <person name="Mollenhauer M.U."/>
            <person name="Montooth K."/>
            <person name="Mount S.M."/>
            <person name="Mu X."/>
            <person name="Myers E."/>
            <person name="Negre B."/>
            <person name="Newfeld S."/>
            <person name="Nielsen R."/>
            <person name="Noor M.A."/>
            <person name="O'Grady P."/>
            <person name="Pachter L."/>
            <person name="Papaceit M."/>
            <person name="Parisi M.J."/>
            <person name="Parisi M."/>
            <person name="Parts L."/>
            <person name="Pedersen J.S."/>
            <person name="Pesole G."/>
            <person name="Phillippy A.M."/>
            <person name="Ponting C.P."/>
            <person name="Pop M."/>
            <person name="Porcelli D."/>
            <person name="Powell J.R."/>
            <person name="Prohaska S."/>
            <person name="Pruitt K."/>
            <person name="Puig M."/>
            <person name="Quesneville H."/>
            <person name="Ram K.R."/>
            <person name="Rand D."/>
            <person name="Rasmussen M.D."/>
            <person name="Reed L.K."/>
            <person name="Reenan R."/>
            <person name="Reily A."/>
            <person name="Remington K.A."/>
            <person name="Rieger T.T."/>
            <person name="Ritchie M.G."/>
            <person name="Robin C."/>
            <person name="Rogers Y.H."/>
            <person name="Rohde C."/>
            <person name="Rozas J."/>
            <person name="Rubenfield M.J."/>
            <person name="Ruiz A."/>
            <person name="Russo S."/>
            <person name="Salzberg S.L."/>
            <person name="Sanchez-Gracia A."/>
            <person name="Saranga D.J."/>
            <person name="Sato H."/>
            <person name="Schaeffer S.W."/>
            <person name="Schatz M.C."/>
            <person name="Schlenke T."/>
            <person name="Schwartz R."/>
            <person name="Segarra C."/>
            <person name="Singh R.S."/>
            <person name="Sirot L."/>
            <person name="Sirota M."/>
            <person name="Sisneros N.B."/>
            <person name="Smith C.D."/>
            <person name="Smith T.F."/>
            <person name="Spieth J."/>
            <person name="Stage D.E."/>
            <person name="Stark A."/>
            <person name="Stephan W."/>
            <person name="Strausberg R.L."/>
            <person name="Strempel S."/>
            <person name="Sturgill D."/>
            <person name="Sutton G."/>
            <person name="Sutton G.G."/>
            <person name="Tao W."/>
            <person name="Teichmann S."/>
            <person name="Tobari Y.N."/>
            <person name="Tomimura Y."/>
            <person name="Tsolas J.M."/>
            <person name="Valente V.L."/>
            <person name="Venter E."/>
            <person name="Venter J.C."/>
            <person name="Vicario S."/>
            <person name="Vieira F.G."/>
            <person name="Vilella A.J."/>
            <person name="Villasante A."/>
            <person name="Walenz B."/>
            <person name="Wang J."/>
            <person name="Wasserman M."/>
            <person name="Watts T."/>
            <person name="Wilson D."/>
            <person name="Wilson R.K."/>
            <person name="Wing R.A."/>
            <person name="Wolfner M.F."/>
            <person name="Wong A."/>
            <person name="Wong G.K."/>
            <person name="Wu C.I."/>
            <person name="Wu G."/>
            <person name="Yamamoto D."/>
            <person name="Yang H.P."/>
            <person name="Yang S.P."/>
            <person name="Yorke J.A."/>
            <person name="Yoshida K."/>
            <person name="Zdobnov E."/>
            <person name="Zhang P."/>
            <person name="Zhang Y."/>
            <person name="Zimin A.V."/>
            <person name="Baldwin J."/>
            <person name="Abdouelleil A."/>
            <person name="Abdulkadir J."/>
            <person name="Abebe A."/>
            <person name="Abera B."/>
            <person name="Abreu J."/>
            <person name="Acer S.C."/>
            <person name="Aftuck L."/>
            <person name="Alexander A."/>
            <person name="An P."/>
            <person name="Anderson E."/>
            <person name="Anderson S."/>
            <person name="Arachi H."/>
            <person name="Azer M."/>
            <person name="Bachantsang P."/>
            <person name="Barry A."/>
            <person name="Bayul T."/>
            <person name="Berlin A."/>
            <person name="Bessette D."/>
            <person name="Bloom T."/>
            <person name="Blye J."/>
            <person name="Boguslavskiy L."/>
            <person name="Bonnet C."/>
            <person name="Boukhgalter B."/>
            <person name="Bourzgui I."/>
            <person name="Brown A."/>
            <person name="Cahill P."/>
            <person name="Channer S."/>
            <person name="Cheshatsang Y."/>
            <person name="Chuda L."/>
            <person name="Citroen M."/>
            <person name="Collymore A."/>
            <person name="Cooke P."/>
            <person name="Costello M."/>
            <person name="D'Aco K."/>
            <person name="Daza R."/>
            <person name="De Haan G."/>
            <person name="DeGray S."/>
            <person name="DeMaso C."/>
            <person name="Dhargay N."/>
            <person name="Dooley K."/>
            <person name="Dooley E."/>
            <person name="Doricent M."/>
            <person name="Dorje P."/>
            <person name="Dorjee K."/>
            <person name="Dupes A."/>
            <person name="Elong R."/>
            <person name="Falk J."/>
            <person name="Farina A."/>
            <person name="Faro S."/>
            <person name="Ferguson D."/>
            <person name="Fisher S."/>
            <person name="Foley C.D."/>
            <person name="Franke A."/>
            <person name="Friedrich D."/>
            <person name="Gadbois L."/>
            <person name="Gearin G."/>
            <person name="Gearin C.R."/>
            <person name="Giannoukos G."/>
            <person name="Goode T."/>
            <person name="Graham J."/>
            <person name="Grandbois E."/>
            <person name="Grewal S."/>
            <person name="Gyaltsen K."/>
            <person name="Hafez N."/>
            <person name="Hagos B."/>
            <person name="Hall J."/>
            <person name="Henson C."/>
            <person name="Hollinger A."/>
            <person name="Honan T."/>
            <person name="Huard M.D."/>
            <person name="Hughes L."/>
            <person name="Hurhula B."/>
            <person name="Husby M.E."/>
            <person name="Kamat A."/>
            <person name="Kanga B."/>
            <person name="Kashin S."/>
            <person name="Khazanovich D."/>
            <person name="Kisner P."/>
            <person name="Lance K."/>
            <person name="Lara M."/>
            <person name="Lee W."/>
            <person name="Lennon N."/>
            <person name="Letendre F."/>
            <person name="LeVine R."/>
            <person name="Lipovsky A."/>
            <person name="Liu X."/>
            <person name="Liu J."/>
            <person name="Liu S."/>
            <person name="Lokyitsang T."/>
            <person name="Lokyitsang Y."/>
            <person name="Lubonja R."/>
            <person name="Lui A."/>
            <person name="MacDonald P."/>
            <person name="Magnisalis V."/>
            <person name="Maru K."/>
            <person name="Matthews C."/>
            <person name="McCusker W."/>
            <person name="McDonough S."/>
            <person name="Mehta T."/>
            <person name="Meldrim J."/>
            <person name="Meneus L."/>
            <person name="Mihai O."/>
            <person name="Mihalev A."/>
            <person name="Mihova T."/>
            <person name="Mittelman R."/>
            <person name="Mlenga V."/>
            <person name="Montmayeur A."/>
            <person name="Mulrain L."/>
            <person name="Navidi A."/>
            <person name="Naylor J."/>
            <person name="Negash T."/>
            <person name="Nguyen T."/>
            <person name="Nguyen N."/>
            <person name="Nicol R."/>
            <person name="Norbu C."/>
            <person name="Norbu N."/>
            <person name="Novod N."/>
            <person name="O'Neill B."/>
            <person name="Osman S."/>
            <person name="Markiewicz E."/>
            <person name="Oyono O.L."/>
            <person name="Patti C."/>
            <person name="Phunkhang P."/>
            <person name="Pierre F."/>
            <person name="Priest M."/>
            <person name="Raghuraman S."/>
            <person name="Rege F."/>
            <person name="Reyes R."/>
            <person name="Rise C."/>
            <person name="Rogov P."/>
            <person name="Ross K."/>
            <person name="Ryan E."/>
            <person name="Settipalli S."/>
            <person name="Shea T."/>
            <person name="Sherpa N."/>
            <person name="Shi L."/>
            <person name="Shih D."/>
            <person name="Sparrow T."/>
            <person name="Spaulding J."/>
            <person name="Stalker J."/>
            <person name="Stange-Thomann N."/>
            <person name="Stavropoulos S."/>
            <person name="Stone C."/>
            <person name="Strader C."/>
            <person name="Tesfaye S."/>
            <person name="Thomson T."/>
            <person name="Thoulutsang Y."/>
            <person name="Thoulutsang D."/>
            <person name="Topham K."/>
            <person name="Topping I."/>
            <person name="Tsamla T."/>
            <person name="Vassiliev H."/>
            <person name="Vo A."/>
            <person name="Wangchuk T."/>
            <person name="Wangdi T."/>
            <person name="Weiand M."/>
            <person name="Wilkinson J."/>
            <person name="Wilson A."/>
            <person name="Yadav S."/>
            <person name="Young G."/>
            <person name="Yu Q."/>
            <person name="Zembek L."/>
            <person name="Zhong D."/>
            <person name="Zimmer A."/>
            <person name="Zwirko Z."/>
            <person name="Jaffe D.B."/>
            <person name="Alvarez P."/>
            <person name="Brockman W."/>
            <person name="Butler J."/>
            <person name="Chin C."/>
            <person name="Gnerre S."/>
            <person name="Grabherr M."/>
            <person name="Kleber M."/>
            <person name="Mauceli E."/>
            <person name="MacCallum I."/>
        </authorList>
    </citation>
    <scope>NUCLEOTIDE SEQUENCE [LARGE SCALE GENOMIC DNA]</scope>
    <source>
        <strain evidence="21">Tucson 14030-0811.24</strain>
    </source>
</reference>
<dbReference type="InterPro" id="IPR056897">
    <property type="entry name" value="Ig_NUP210_4th"/>
</dbReference>
<evidence type="ECO:0000259" key="15">
    <source>
        <dbReference type="Pfam" id="PF24902"/>
    </source>
</evidence>
<dbReference type="GO" id="GO:0044611">
    <property type="term" value="C:nuclear pore inner ring"/>
    <property type="evidence" value="ECO:0007669"/>
    <property type="project" value="EnsemblMetazoa"/>
</dbReference>
<name>B4MPT5_DROWI</name>
<dbReference type="InterPro" id="IPR058779">
    <property type="entry name" value="Ig_NUP210_13th"/>
</dbReference>
<comment type="subcellular location">
    <subcellularLocation>
        <location evidence="1">Nucleus membrane</location>
        <topology evidence="1">Single-pass membrane protein</topology>
    </subcellularLocation>
</comment>
<dbReference type="InterPro" id="IPR055096">
    <property type="entry name" value="Ig_NUP210_1st"/>
</dbReference>
<evidence type="ECO:0000256" key="3">
    <source>
        <dbReference type="ARBA" id="ARBA00022692"/>
    </source>
</evidence>
<feature type="domain" description="NUP210 Ig-like" evidence="18">
    <location>
        <begin position="1459"/>
        <end position="1503"/>
    </location>
</feature>
<evidence type="ECO:0000259" key="17">
    <source>
        <dbReference type="Pfam" id="PF24991"/>
    </source>
</evidence>
<dbReference type="PANTHER" id="PTHR23019">
    <property type="entry name" value="NUCLEAR PORE MEMBRANE GLYCOPROTEIN GP210-RELATED"/>
    <property type="match status" value="1"/>
</dbReference>
<dbReference type="Pfam" id="PF22967">
    <property type="entry name" value="Ig_NUP210_1st"/>
    <property type="match status" value="1"/>
</dbReference>
<feature type="domain" description="NUP210 Ig-like" evidence="11">
    <location>
        <begin position="625"/>
        <end position="721"/>
    </location>
</feature>
<dbReference type="OMA" id="HNMYEGT"/>
<evidence type="ECO:0000259" key="12">
    <source>
        <dbReference type="Pfam" id="PF22963"/>
    </source>
</evidence>
<dbReference type="Pfam" id="PF24935">
    <property type="entry name" value="Ig_NUP210_6th"/>
    <property type="match status" value="1"/>
</dbReference>
<dbReference type="FunCoup" id="B4MPT5">
    <property type="interactions" value="1379"/>
</dbReference>
<dbReference type="Pfam" id="PF25354">
    <property type="entry name" value="Ig_NUP210_16th"/>
    <property type="match status" value="1"/>
</dbReference>
<dbReference type="Pfam" id="PF22969">
    <property type="entry name" value="Ig_NUP210_2nd"/>
    <property type="match status" value="1"/>
</dbReference>
<dbReference type="GO" id="GO:0005737">
    <property type="term" value="C:cytoplasm"/>
    <property type="evidence" value="ECO:0007669"/>
    <property type="project" value="EnsemblMetazoa"/>
</dbReference>
<dbReference type="HOGENOM" id="CLU_001205_1_1_1"/>
<dbReference type="Pfam" id="PF22963">
    <property type="entry name" value="Ig_NUP210_3rd"/>
    <property type="match status" value="1"/>
</dbReference>